<sequence>MVSSQELISLKQKILLQTDLQPAFNTTITAIDQDKKIFWVNLPREGNQVLVLQEHQQINIGISLPKGFYQAETSVALLGNCNEKFYGFVIPPSFTETQERKFMRVNRSTNVIFHFGNKEAQTALVNFSAGGIMVYLVPHLENILLSTDILKAHLILDDFPFEIDVQLSWKKQYDHIPFAGFKFINMTPSVQEALSILSTRYIKANTH</sequence>
<dbReference type="HOGENOM" id="CLU_1335746_0_0_9"/>
<reference evidence="2 3" key="1">
    <citation type="submission" date="2007-03" db="EMBL/GenBank/DDBJ databases">
        <title>Complete sequence of Desulfotomaculum reducens MI-1.</title>
        <authorList>
            <consortium name="US DOE Joint Genome Institute"/>
            <person name="Copeland A."/>
            <person name="Lucas S."/>
            <person name="Lapidus A."/>
            <person name="Barry K."/>
            <person name="Detter J.C."/>
            <person name="Glavina del Rio T."/>
            <person name="Hammon N."/>
            <person name="Israni S."/>
            <person name="Dalin E."/>
            <person name="Tice H."/>
            <person name="Pitluck S."/>
            <person name="Sims D."/>
            <person name="Brettin T."/>
            <person name="Bruce D."/>
            <person name="Han C."/>
            <person name="Tapia R."/>
            <person name="Schmutz J."/>
            <person name="Larimer F."/>
            <person name="Land M."/>
            <person name="Hauser L."/>
            <person name="Kyrpides N."/>
            <person name="Kim E."/>
            <person name="Tebo B.M."/>
            <person name="Richardson P."/>
        </authorList>
    </citation>
    <scope>NUCLEOTIDE SEQUENCE [LARGE SCALE GENOMIC DNA]</scope>
    <source>
        <strain evidence="2 3">MI-1</strain>
    </source>
</reference>
<dbReference type="InterPro" id="IPR009875">
    <property type="entry name" value="PilZ_domain"/>
</dbReference>
<protein>
    <submittedName>
        <fullName evidence="2">Type IV pilus assembly PilZ</fullName>
    </submittedName>
</protein>
<dbReference type="SUPFAM" id="SSF141371">
    <property type="entry name" value="PilZ domain-like"/>
    <property type="match status" value="1"/>
</dbReference>
<name>A4J266_DESRM</name>
<feature type="domain" description="PilZ" evidence="1">
    <location>
        <begin position="98"/>
        <end position="194"/>
    </location>
</feature>
<dbReference type="Gene3D" id="2.40.10.220">
    <property type="entry name" value="predicted glycosyltransferase like domains"/>
    <property type="match status" value="1"/>
</dbReference>
<dbReference type="AlphaFoldDB" id="A4J266"/>
<dbReference type="Pfam" id="PF07238">
    <property type="entry name" value="PilZ"/>
    <property type="match status" value="1"/>
</dbReference>
<evidence type="ECO:0000313" key="3">
    <source>
        <dbReference type="Proteomes" id="UP000001556"/>
    </source>
</evidence>
<dbReference type="KEGG" id="drm:Dred_0629"/>
<evidence type="ECO:0000313" key="2">
    <source>
        <dbReference type="EMBL" id="ABO49169.1"/>
    </source>
</evidence>
<dbReference type="EMBL" id="CP000612">
    <property type="protein sequence ID" value="ABO49169.1"/>
    <property type="molecule type" value="Genomic_DNA"/>
</dbReference>
<dbReference type="Proteomes" id="UP000001556">
    <property type="component" value="Chromosome"/>
</dbReference>
<evidence type="ECO:0000259" key="1">
    <source>
        <dbReference type="Pfam" id="PF07238"/>
    </source>
</evidence>
<gene>
    <name evidence="2" type="ordered locus">Dred_0629</name>
</gene>
<proteinExistence type="predicted"/>
<accession>A4J266</accession>
<dbReference type="RefSeq" id="WP_011877005.1">
    <property type="nucleotide sequence ID" value="NC_009253.1"/>
</dbReference>
<keyword evidence="3" id="KW-1185">Reference proteome</keyword>
<dbReference type="OrthoDB" id="1786097at2"/>
<organism evidence="2 3">
    <name type="scientific">Desulforamulus reducens (strain ATCC BAA-1160 / DSM 100696 / MI-1)</name>
    <name type="common">Desulfotomaculum reducens</name>
    <dbReference type="NCBI Taxonomy" id="349161"/>
    <lineage>
        <taxon>Bacteria</taxon>
        <taxon>Bacillati</taxon>
        <taxon>Bacillota</taxon>
        <taxon>Clostridia</taxon>
        <taxon>Eubacteriales</taxon>
        <taxon>Peptococcaceae</taxon>
        <taxon>Desulforamulus</taxon>
    </lineage>
</organism>
<dbReference type="GO" id="GO:0035438">
    <property type="term" value="F:cyclic-di-GMP binding"/>
    <property type="evidence" value="ECO:0007669"/>
    <property type="project" value="InterPro"/>
</dbReference>